<keyword evidence="3 6" id="KW-0067">ATP-binding</keyword>
<evidence type="ECO:0000256" key="4">
    <source>
        <dbReference type="SAM" id="MobiDB-lite"/>
    </source>
</evidence>
<dbReference type="PANTHER" id="PTHR42939:SF3">
    <property type="entry name" value="ABC TRANSPORTER ATP-BINDING COMPONENT"/>
    <property type="match status" value="1"/>
</dbReference>
<dbReference type="InterPro" id="IPR003439">
    <property type="entry name" value="ABC_transporter-like_ATP-bd"/>
</dbReference>
<dbReference type="PROSITE" id="PS50893">
    <property type="entry name" value="ABC_TRANSPORTER_2"/>
    <property type="match status" value="1"/>
</dbReference>
<evidence type="ECO:0000259" key="5">
    <source>
        <dbReference type="PROSITE" id="PS50893"/>
    </source>
</evidence>
<accession>A0A1H1U3A1</accession>
<dbReference type="AlphaFoldDB" id="A0A1H1U3A1"/>
<dbReference type="Pfam" id="PF00005">
    <property type="entry name" value="ABC_tran"/>
    <property type="match status" value="1"/>
</dbReference>
<organism evidence="6 7">
    <name type="scientific">Microlunatus soli</name>
    <dbReference type="NCBI Taxonomy" id="630515"/>
    <lineage>
        <taxon>Bacteria</taxon>
        <taxon>Bacillati</taxon>
        <taxon>Actinomycetota</taxon>
        <taxon>Actinomycetes</taxon>
        <taxon>Propionibacteriales</taxon>
        <taxon>Propionibacteriaceae</taxon>
        <taxon>Microlunatus</taxon>
    </lineage>
</organism>
<dbReference type="PANTHER" id="PTHR42939">
    <property type="entry name" value="ABC TRANSPORTER ATP-BINDING PROTEIN ALBC-RELATED"/>
    <property type="match status" value="1"/>
</dbReference>
<evidence type="ECO:0000256" key="1">
    <source>
        <dbReference type="ARBA" id="ARBA00022448"/>
    </source>
</evidence>
<feature type="region of interest" description="Disordered" evidence="4">
    <location>
        <begin position="288"/>
        <end position="309"/>
    </location>
</feature>
<proteinExistence type="predicted"/>
<evidence type="ECO:0000313" key="7">
    <source>
        <dbReference type="Proteomes" id="UP000199103"/>
    </source>
</evidence>
<dbReference type="RefSeq" id="WP_091525422.1">
    <property type="nucleotide sequence ID" value="NZ_LT629772.1"/>
</dbReference>
<dbReference type="Gene3D" id="3.40.50.300">
    <property type="entry name" value="P-loop containing nucleotide triphosphate hydrolases"/>
    <property type="match status" value="1"/>
</dbReference>
<dbReference type="InterPro" id="IPR003593">
    <property type="entry name" value="AAA+_ATPase"/>
</dbReference>
<feature type="compositionally biased region" description="Basic and acidic residues" evidence="4">
    <location>
        <begin position="297"/>
        <end position="309"/>
    </location>
</feature>
<gene>
    <name evidence="6" type="ORF">SAMN04489812_2622</name>
</gene>
<dbReference type="EMBL" id="LT629772">
    <property type="protein sequence ID" value="SDS66907.1"/>
    <property type="molecule type" value="Genomic_DNA"/>
</dbReference>
<dbReference type="GO" id="GO:0005524">
    <property type="term" value="F:ATP binding"/>
    <property type="evidence" value="ECO:0007669"/>
    <property type="project" value="UniProtKB-KW"/>
</dbReference>
<name>A0A1H1U3A1_9ACTN</name>
<dbReference type="InterPro" id="IPR051782">
    <property type="entry name" value="ABC_Transporter_VariousFunc"/>
</dbReference>
<keyword evidence="7" id="KW-1185">Reference proteome</keyword>
<feature type="domain" description="ABC transporter" evidence="5">
    <location>
        <begin position="5"/>
        <end position="234"/>
    </location>
</feature>
<evidence type="ECO:0000256" key="3">
    <source>
        <dbReference type="ARBA" id="ARBA00022840"/>
    </source>
</evidence>
<keyword evidence="2" id="KW-0547">Nucleotide-binding</keyword>
<dbReference type="InterPro" id="IPR027417">
    <property type="entry name" value="P-loop_NTPase"/>
</dbReference>
<dbReference type="GO" id="GO:0016887">
    <property type="term" value="F:ATP hydrolysis activity"/>
    <property type="evidence" value="ECO:0007669"/>
    <property type="project" value="InterPro"/>
</dbReference>
<evidence type="ECO:0000256" key="2">
    <source>
        <dbReference type="ARBA" id="ARBA00022741"/>
    </source>
</evidence>
<keyword evidence="1" id="KW-0813">Transport</keyword>
<evidence type="ECO:0000313" key="6">
    <source>
        <dbReference type="EMBL" id="SDS66907.1"/>
    </source>
</evidence>
<dbReference type="SUPFAM" id="SSF52540">
    <property type="entry name" value="P-loop containing nucleoside triphosphate hydrolases"/>
    <property type="match status" value="1"/>
</dbReference>
<dbReference type="Proteomes" id="UP000199103">
    <property type="component" value="Chromosome I"/>
</dbReference>
<dbReference type="STRING" id="630515.SAMN04489812_2622"/>
<dbReference type="CDD" id="cd03230">
    <property type="entry name" value="ABC_DR_subfamily_A"/>
    <property type="match status" value="1"/>
</dbReference>
<sequence length="309" mass="33457">METTLTETAVLTQGLQKSRGTFALREVDLRIPTGFVTGLVGPNGAGKTTLIKCLLGLVEPDAGCVNLFGTEPAANVGIQERVGVVLDRITAAPEWRAGSIGRRIGGLYTHWDEPLFTELLHRFEVPTGNRVDALSRGQTVKLSFAMALAHHPELLILDEPSSGLDPGARRELTDTIREFMIDPSHTVLFSTHITSDLDDLADHVVVLNAGTVAYTGMLDELHEQFAVVRGQAPFPEAARPSTIGLRIETSGRYEGLIRVEDTSWFGPETVIDAASTDDIVVHFGEQARADAAAGRPAPDHRQHGKEIRS</sequence>
<protein>
    <submittedName>
        <fullName evidence="6">ABC-2 type transport system ATP-binding protein</fullName>
    </submittedName>
</protein>
<dbReference type="SMART" id="SM00382">
    <property type="entry name" value="AAA"/>
    <property type="match status" value="1"/>
</dbReference>
<reference evidence="6 7" key="1">
    <citation type="submission" date="2016-10" db="EMBL/GenBank/DDBJ databases">
        <authorList>
            <person name="de Groot N.N."/>
        </authorList>
    </citation>
    <scope>NUCLEOTIDE SEQUENCE [LARGE SCALE GENOMIC DNA]</scope>
    <source>
        <strain evidence="6 7">DSM 21800</strain>
    </source>
</reference>
<dbReference type="OrthoDB" id="9804819at2"/>